<dbReference type="EMBL" id="JBIRWM010000022">
    <property type="protein sequence ID" value="MFI2160940.1"/>
    <property type="molecule type" value="Genomic_DNA"/>
</dbReference>
<comment type="caution">
    <text evidence="1">The sequence shown here is derived from an EMBL/GenBank/DDBJ whole genome shotgun (WGS) entry which is preliminary data.</text>
</comment>
<proteinExistence type="predicted"/>
<evidence type="ECO:0000313" key="1">
    <source>
        <dbReference type="EMBL" id="MFI2160940.1"/>
    </source>
</evidence>
<sequence length="71" mass="7222">MAEAAGRADVEGEAVVLQAAIQQIPRAVGGQVTQERGAAVGFVEPRGNGSGLSRPPRCRVTVVIAQRTGPG</sequence>
<gene>
    <name evidence="1" type="ORF">ACH49L_35595</name>
</gene>
<organism evidence="1 2">
    <name type="scientific">Streptomyces olivaceoviridis</name>
    <name type="common">Streptomyces corchorusii</name>
    <dbReference type="NCBI Taxonomy" id="1921"/>
    <lineage>
        <taxon>Bacteria</taxon>
        <taxon>Bacillati</taxon>
        <taxon>Actinomycetota</taxon>
        <taxon>Actinomycetes</taxon>
        <taxon>Kitasatosporales</taxon>
        <taxon>Streptomycetaceae</taxon>
        <taxon>Streptomyces</taxon>
    </lineage>
</organism>
<dbReference type="Proteomes" id="UP001611397">
    <property type="component" value="Unassembled WGS sequence"/>
</dbReference>
<protein>
    <submittedName>
        <fullName evidence="1">Uncharacterized protein</fullName>
    </submittedName>
</protein>
<evidence type="ECO:0000313" key="2">
    <source>
        <dbReference type="Proteomes" id="UP001611397"/>
    </source>
</evidence>
<reference evidence="1 2" key="1">
    <citation type="submission" date="2024-10" db="EMBL/GenBank/DDBJ databases">
        <title>The Natural Products Discovery Center: Release of the First 8490 Sequenced Strains for Exploring Actinobacteria Biosynthetic Diversity.</title>
        <authorList>
            <person name="Kalkreuter E."/>
            <person name="Kautsar S.A."/>
            <person name="Yang D."/>
            <person name="Bader C.D."/>
            <person name="Teijaro C.N."/>
            <person name="Fluegel L."/>
            <person name="Davis C.M."/>
            <person name="Simpson J.R."/>
            <person name="Lauterbach L."/>
            <person name="Steele A.D."/>
            <person name="Gui C."/>
            <person name="Meng S."/>
            <person name="Li G."/>
            <person name="Viehrig K."/>
            <person name="Ye F."/>
            <person name="Su P."/>
            <person name="Kiefer A.F."/>
            <person name="Nichols A."/>
            <person name="Cepeda A.J."/>
            <person name="Yan W."/>
            <person name="Fan B."/>
            <person name="Jiang Y."/>
            <person name="Adhikari A."/>
            <person name="Zheng C.-J."/>
            <person name="Schuster L."/>
            <person name="Cowan T.M."/>
            <person name="Smanski M.J."/>
            <person name="Chevrette M.G."/>
            <person name="De Carvalho L.P.S."/>
            <person name="Shen B."/>
        </authorList>
    </citation>
    <scope>NUCLEOTIDE SEQUENCE [LARGE SCALE GENOMIC DNA]</scope>
    <source>
        <strain evidence="1 2">NPDC020295</strain>
    </source>
</reference>
<accession>A0ABW7VJP4</accession>
<dbReference type="RefSeq" id="WP_159061721.1">
    <property type="nucleotide sequence ID" value="NZ_JBIRUT010000008.1"/>
</dbReference>
<keyword evidence="2" id="KW-1185">Reference proteome</keyword>
<name>A0ABW7VJP4_STROI</name>